<reference evidence="5" key="1">
    <citation type="journal article" date="2021" name="Nat. Commun.">
        <title>Genetic determinants of endophytism in the Arabidopsis root mycobiome.</title>
        <authorList>
            <person name="Mesny F."/>
            <person name="Miyauchi S."/>
            <person name="Thiergart T."/>
            <person name="Pickel B."/>
            <person name="Atanasova L."/>
            <person name="Karlsson M."/>
            <person name="Huettel B."/>
            <person name="Barry K.W."/>
            <person name="Haridas S."/>
            <person name="Chen C."/>
            <person name="Bauer D."/>
            <person name="Andreopoulos W."/>
            <person name="Pangilinan J."/>
            <person name="LaButti K."/>
            <person name="Riley R."/>
            <person name="Lipzen A."/>
            <person name="Clum A."/>
            <person name="Drula E."/>
            <person name="Henrissat B."/>
            <person name="Kohler A."/>
            <person name="Grigoriev I.V."/>
            <person name="Martin F.M."/>
            <person name="Hacquard S."/>
        </authorList>
    </citation>
    <scope>NUCLEOTIDE SEQUENCE</scope>
    <source>
        <strain evidence="5">MPI-SDFR-AT-0117</strain>
    </source>
</reference>
<dbReference type="InterPro" id="IPR050168">
    <property type="entry name" value="AAA_ATPase_domain"/>
</dbReference>
<keyword evidence="6" id="KW-1185">Reference proteome</keyword>
<accession>A0A9P8VEE6</accession>
<dbReference type="EMBL" id="JAGSXJ010000010">
    <property type="protein sequence ID" value="KAH6688022.1"/>
    <property type="molecule type" value="Genomic_DNA"/>
</dbReference>
<comment type="caution">
    <text evidence="5">The sequence shown here is derived from an EMBL/GenBank/DDBJ whole genome shotgun (WGS) entry which is preliminary data.</text>
</comment>
<dbReference type="SMART" id="SM00382">
    <property type="entry name" value="AAA"/>
    <property type="match status" value="2"/>
</dbReference>
<feature type="domain" description="AAA+ ATPase" evidence="4">
    <location>
        <begin position="511"/>
        <end position="649"/>
    </location>
</feature>
<dbReference type="Proteomes" id="UP000770015">
    <property type="component" value="Unassembled WGS sequence"/>
</dbReference>
<keyword evidence="1" id="KW-0547">Nucleotide-binding</keyword>
<dbReference type="GO" id="GO:0005524">
    <property type="term" value="F:ATP binding"/>
    <property type="evidence" value="ECO:0007669"/>
    <property type="project" value="UniProtKB-KW"/>
</dbReference>
<evidence type="ECO:0000259" key="4">
    <source>
        <dbReference type="SMART" id="SM00382"/>
    </source>
</evidence>
<dbReference type="PANTHER" id="PTHR23077:SF27">
    <property type="entry name" value="ATPASE FAMILY GENE 2 PROTEIN HOMOLOG A"/>
    <property type="match status" value="1"/>
</dbReference>
<name>A0A9P8VEE6_9PEZI</name>
<dbReference type="InterPro" id="IPR003593">
    <property type="entry name" value="AAA+_ATPase"/>
</dbReference>
<dbReference type="OrthoDB" id="27435at2759"/>
<keyword evidence="3" id="KW-0175">Coiled coil</keyword>
<dbReference type="Pfam" id="PF00004">
    <property type="entry name" value="AAA"/>
    <property type="match status" value="2"/>
</dbReference>
<dbReference type="GO" id="GO:0016887">
    <property type="term" value="F:ATP hydrolysis activity"/>
    <property type="evidence" value="ECO:0007669"/>
    <property type="project" value="InterPro"/>
</dbReference>
<evidence type="ECO:0000313" key="5">
    <source>
        <dbReference type="EMBL" id="KAH6688022.1"/>
    </source>
</evidence>
<dbReference type="SUPFAM" id="SSF52540">
    <property type="entry name" value="P-loop containing nucleoside triphosphate hydrolases"/>
    <property type="match status" value="2"/>
</dbReference>
<dbReference type="Gene3D" id="1.10.8.60">
    <property type="match status" value="2"/>
</dbReference>
<dbReference type="AlphaFoldDB" id="A0A9P8VEE6"/>
<dbReference type="InterPro" id="IPR027417">
    <property type="entry name" value="P-loop_NTPase"/>
</dbReference>
<dbReference type="InterPro" id="IPR003960">
    <property type="entry name" value="ATPase_AAA_CS"/>
</dbReference>
<keyword evidence="2" id="KW-0067">ATP-binding</keyword>
<dbReference type="FunFam" id="3.40.50.300:FF:001025">
    <property type="entry name" value="ATPase family, AAA domain-containing 2B"/>
    <property type="match status" value="1"/>
</dbReference>
<dbReference type="PANTHER" id="PTHR23077">
    <property type="entry name" value="AAA-FAMILY ATPASE"/>
    <property type="match status" value="1"/>
</dbReference>
<organism evidence="5 6">
    <name type="scientific">Plectosphaerella plurivora</name>
    <dbReference type="NCBI Taxonomy" id="936078"/>
    <lineage>
        <taxon>Eukaryota</taxon>
        <taxon>Fungi</taxon>
        <taxon>Dikarya</taxon>
        <taxon>Ascomycota</taxon>
        <taxon>Pezizomycotina</taxon>
        <taxon>Sordariomycetes</taxon>
        <taxon>Hypocreomycetidae</taxon>
        <taxon>Glomerellales</taxon>
        <taxon>Plectosphaerellaceae</taxon>
        <taxon>Plectosphaerella</taxon>
    </lineage>
</organism>
<dbReference type="InterPro" id="IPR003959">
    <property type="entry name" value="ATPase_AAA_core"/>
</dbReference>
<dbReference type="GO" id="GO:0005737">
    <property type="term" value="C:cytoplasm"/>
    <property type="evidence" value="ECO:0007669"/>
    <property type="project" value="TreeGrafter"/>
</dbReference>
<dbReference type="Gene3D" id="3.40.50.300">
    <property type="entry name" value="P-loop containing nucleotide triphosphate hydrolases"/>
    <property type="match status" value="2"/>
</dbReference>
<feature type="domain" description="AAA+ ATPase" evidence="4">
    <location>
        <begin position="244"/>
        <end position="375"/>
    </location>
</feature>
<evidence type="ECO:0000256" key="1">
    <source>
        <dbReference type="ARBA" id="ARBA00022741"/>
    </source>
</evidence>
<evidence type="ECO:0000256" key="2">
    <source>
        <dbReference type="ARBA" id="ARBA00022840"/>
    </source>
</evidence>
<dbReference type="PROSITE" id="PS00674">
    <property type="entry name" value="AAA"/>
    <property type="match status" value="1"/>
</dbReference>
<sequence length="751" mass="83362">MATAKIRSVLAWDASLESNPSMSAKVWVSRDTQILVTGGVEMGKRCWIERTVPADGEDGEDTVPIRRQATLTSSLNKKIHSNVVMMTEAYRKACGFKLGDVVTIVAHDDLDVPPAETVQVEPLEPMQSDYEMRAWEGSVWTMLKKMTYVVPGLNFEVNVVGYSTKYVVKSIDGKIDGIARFDEKVKVRIQNASANDTETPAESQPRGKLVLHDSDIPGMPQQVKHLNEFFRRFNKPPIHIGPRKSCGIVVHGGQNSGKTHVLEKIAATNWGRVFRITEPKPSDITKIFQEALEASPSIVLIDDLHTMVRKEKANSESIVRKLCEQLDDLSSKSQRIGKTLPVLVVASCLSYKGDIPMQLEKSTRFGPNVMLVTPHTHGRRLMLEELCKPLDIAEREEALQWLAHNTYAYNMGDLSALVDEAIEVCQKRVDPDDLEVHVGHDDRKDLPLTLADLERARRLTRPTAMQDVHLQPPTIHWNDIGGQDELKAMLQRQINMTKNTDPRLKELMLAPPKGLILYGPPGCSKTLLAQAVATESGFSFLAIKGAELLNMYVGESERALRELFERARAVSPSIIFFDEIDSMGGNRTGGGTRSQGNVNMLTTLLTEMDGFETLTGVFILAATNRPETLDPALLRPGRFGQHVYVGLPNQQAREAIIRMNMGRLRTEELDIPALARLAEGFTGAEMQQACFKATERVLDGYLDGKKSIEESMVTMGDITAAIQHTVRGVSQEMLDGYTRFGQRSGKPAQAV</sequence>
<evidence type="ECO:0000313" key="6">
    <source>
        <dbReference type="Proteomes" id="UP000770015"/>
    </source>
</evidence>
<proteinExistence type="predicted"/>
<protein>
    <submittedName>
        <fullName evidence="5">AFG2 protein</fullName>
    </submittedName>
</protein>
<gene>
    <name evidence="5" type="ORF">F5X68DRAFT_239526</name>
</gene>
<evidence type="ECO:0000256" key="3">
    <source>
        <dbReference type="ARBA" id="ARBA00023054"/>
    </source>
</evidence>